<evidence type="ECO:0000313" key="2">
    <source>
        <dbReference type="Proteomes" id="UP001227268"/>
    </source>
</evidence>
<comment type="caution">
    <text evidence="1">The sequence shown here is derived from an EMBL/GenBank/DDBJ whole genome shotgun (WGS) entry which is preliminary data.</text>
</comment>
<sequence length="860" mass="92718">MDFPLPGSSLNRSITSQWQVNGTKPTKRRQIALNNPNASGSSAPSSPRGKSSRMASPAPGTPAESPLDVELIETDALNVTPTMSITVESPQQQIPSEAAATPQNPVKRAYNDSTITPQSETSAAPTQTKRSRSSRATAAAAASKVAHSLPAFASHSREVLLMKYPPPDLDLTVLGGLAKPLEELFSHVVFPLQHPEVYEHLQISPTRGILLHGVPGGGKTRLVNCLAGHFKIPLIPISAPSLVSSLSGDTEKLLRQTFEDAKALAPCILFLDEVDAITPKRETAQREMEKRIVGQLLTCMDDLATNAEHVSVIAATNRPDSLDPALRRAGRFDREIEMGVPGIEAREEILKVLCSKLRLSAEIDYHALAMATPGYVGADLTALTAAAGLNAVKRVFEDLGAGKLALPSANAAESGGTTPSTSIPTEAAAQQVTEGVQDMMVIDEAEQDHRETAKSENAAILATSSRVFAHLPPSIRDTPIASFLEKYPNPLKPHQLSPLMLNPRDFSEALKTIQPTAKREGFATVPDVTWENVGALHGIRHELHMAIVQPIRRPEFFKAVGISEPSGVLLWGPPGCGKTLLAKAVANESRANFISVKGPELLNKYVGESEKAIRSVFERARTSEPCVIFFDELDALVPRRDESMSESSARVVNMLLTELDGLNSRKGVFVIGATNRPDMIDPAMVRPGRLDKLLYVDLPTSSERIEILKTHMKKTPLEEGAWQGVMDIVADEKCDGYSGADLAALVREAATLALRNALEAVGAFENDGETEPGMPALKQDAAPTTRISVTLDHFRQAAEKTMPSVSREQKKKYLALRDKFAGIPTNRKRKWLDRNAQPDAVGEDAVGNEASPNGGMDVAL</sequence>
<proteinExistence type="predicted"/>
<protein>
    <submittedName>
        <fullName evidence="1">Uncharacterized protein</fullName>
    </submittedName>
</protein>
<accession>A0ACC2UZE0</accession>
<reference evidence="1" key="1">
    <citation type="submission" date="2023-04" db="EMBL/GenBank/DDBJ databases">
        <title>Draft Genome sequencing of Naganishia species isolated from polar environments using Oxford Nanopore Technology.</title>
        <authorList>
            <person name="Leo P."/>
            <person name="Venkateswaran K."/>
        </authorList>
    </citation>
    <scope>NUCLEOTIDE SEQUENCE</scope>
    <source>
        <strain evidence="1">MNA-CCFEE 5423</strain>
    </source>
</reference>
<gene>
    <name evidence="1" type="ORF">QFC21_006822</name>
</gene>
<organism evidence="1 2">
    <name type="scientific">Naganishia friedmannii</name>
    <dbReference type="NCBI Taxonomy" id="89922"/>
    <lineage>
        <taxon>Eukaryota</taxon>
        <taxon>Fungi</taxon>
        <taxon>Dikarya</taxon>
        <taxon>Basidiomycota</taxon>
        <taxon>Agaricomycotina</taxon>
        <taxon>Tremellomycetes</taxon>
        <taxon>Filobasidiales</taxon>
        <taxon>Filobasidiaceae</taxon>
        <taxon>Naganishia</taxon>
    </lineage>
</organism>
<dbReference type="EMBL" id="JASBWT010000038">
    <property type="protein sequence ID" value="KAJ9092440.1"/>
    <property type="molecule type" value="Genomic_DNA"/>
</dbReference>
<evidence type="ECO:0000313" key="1">
    <source>
        <dbReference type="EMBL" id="KAJ9092440.1"/>
    </source>
</evidence>
<keyword evidence="2" id="KW-1185">Reference proteome</keyword>
<name>A0ACC2UZE0_9TREE</name>
<dbReference type="Proteomes" id="UP001227268">
    <property type="component" value="Unassembled WGS sequence"/>
</dbReference>